<accession>A0ABQ5RMB9</accession>
<name>A0ABQ5RMB9_9CHLO</name>
<protein>
    <recommendedName>
        <fullName evidence="3">Plastid lipid-associated protein/fibrillin conserved domain-containing protein</fullName>
    </recommendedName>
</protein>
<proteinExistence type="predicted"/>
<dbReference type="Proteomes" id="UP001165090">
    <property type="component" value="Unassembled WGS sequence"/>
</dbReference>
<organism evidence="1 2">
    <name type="scientific">Volvox africanus</name>
    <dbReference type="NCBI Taxonomy" id="51714"/>
    <lineage>
        <taxon>Eukaryota</taxon>
        <taxon>Viridiplantae</taxon>
        <taxon>Chlorophyta</taxon>
        <taxon>core chlorophytes</taxon>
        <taxon>Chlorophyceae</taxon>
        <taxon>CS clade</taxon>
        <taxon>Chlamydomonadales</taxon>
        <taxon>Volvocaceae</taxon>
        <taxon>Volvox</taxon>
    </lineage>
</organism>
<gene>
    <name evidence="1" type="ORF">VaNZ11_000481</name>
</gene>
<evidence type="ECO:0000313" key="2">
    <source>
        <dbReference type="Proteomes" id="UP001165090"/>
    </source>
</evidence>
<evidence type="ECO:0000313" key="1">
    <source>
        <dbReference type="EMBL" id="GLI58728.1"/>
    </source>
</evidence>
<comment type="caution">
    <text evidence="1">The sequence shown here is derived from an EMBL/GenBank/DDBJ whole genome shotgun (WGS) entry which is preliminary data.</text>
</comment>
<sequence>CLMIMMRTSYDQRCAFTARQQAGLPRVVPQVRTCRKLNVRNIGVCVRAAGFWERLLGSFNGSNSEVASADVLARNKLRSSSLELLQLLCDSKAPDLARIEELLDELAGAEGQPFSEDSLGGGPWVVRYTRGKPLLWNLTYNTGRLLNSRNRAAQEFDPATRSAVNLLEINGPDILVEAYGTYEPVDESSVTPKTIRAKISSGRLFLRSWELPLPISGTGYFDVVYMDEVLRVFRSDGRFAVQVRADKFQSHE</sequence>
<keyword evidence="2" id="KW-1185">Reference proteome</keyword>
<dbReference type="EMBL" id="BSDZ01000003">
    <property type="protein sequence ID" value="GLI58728.1"/>
    <property type="molecule type" value="Genomic_DNA"/>
</dbReference>
<reference evidence="1 2" key="1">
    <citation type="journal article" date="2023" name="IScience">
        <title>Expanded male sex-determining region conserved during the evolution of homothallism in the green alga Volvox.</title>
        <authorList>
            <person name="Yamamoto K."/>
            <person name="Matsuzaki R."/>
            <person name="Mahakham W."/>
            <person name="Heman W."/>
            <person name="Sekimoto H."/>
            <person name="Kawachi M."/>
            <person name="Minakuchi Y."/>
            <person name="Toyoda A."/>
            <person name="Nozaki H."/>
        </authorList>
    </citation>
    <scope>NUCLEOTIDE SEQUENCE [LARGE SCALE GENOMIC DNA]</scope>
    <source>
        <strain evidence="1 2">NIES-4468</strain>
    </source>
</reference>
<feature type="non-terminal residue" evidence="1">
    <location>
        <position position="1"/>
    </location>
</feature>
<evidence type="ECO:0008006" key="3">
    <source>
        <dbReference type="Google" id="ProtNLM"/>
    </source>
</evidence>